<feature type="compositionally biased region" description="Basic residues" evidence="1">
    <location>
        <begin position="74"/>
        <end position="84"/>
    </location>
</feature>
<comment type="caution">
    <text evidence="2">The sequence shown here is derived from an EMBL/GenBank/DDBJ whole genome shotgun (WGS) entry which is preliminary data.</text>
</comment>
<accession>A0A9D4VIY8</accession>
<reference evidence="2 3" key="1">
    <citation type="journal article" date="2022" name="Nat. Genet.">
        <title>Improved pea reference genome and pan-genome highlight genomic features and evolutionary characteristics.</title>
        <authorList>
            <person name="Yang T."/>
            <person name="Liu R."/>
            <person name="Luo Y."/>
            <person name="Hu S."/>
            <person name="Wang D."/>
            <person name="Wang C."/>
            <person name="Pandey M.K."/>
            <person name="Ge S."/>
            <person name="Xu Q."/>
            <person name="Li N."/>
            <person name="Li G."/>
            <person name="Huang Y."/>
            <person name="Saxena R.K."/>
            <person name="Ji Y."/>
            <person name="Li M."/>
            <person name="Yan X."/>
            <person name="He Y."/>
            <person name="Liu Y."/>
            <person name="Wang X."/>
            <person name="Xiang C."/>
            <person name="Varshney R.K."/>
            <person name="Ding H."/>
            <person name="Gao S."/>
            <person name="Zong X."/>
        </authorList>
    </citation>
    <scope>NUCLEOTIDE SEQUENCE [LARGE SCALE GENOMIC DNA]</scope>
    <source>
        <strain evidence="2 3">cv. Zhongwan 6</strain>
    </source>
</reference>
<proteinExistence type="predicted"/>
<feature type="compositionally biased region" description="Low complexity" evidence="1">
    <location>
        <begin position="85"/>
        <end position="95"/>
    </location>
</feature>
<dbReference type="Gramene" id="Psat07G0151600-T1">
    <property type="protein sequence ID" value="KAI5384540.1"/>
    <property type="gene ID" value="KIW84_071516"/>
</dbReference>
<dbReference type="AlphaFoldDB" id="A0A9D4VIY8"/>
<sequence>MTKIFLKTLSLFYYEHMIASSLNDFTKMVNVGMRLEEEVREGRLTKEEASASKKCGGSFSKRKEGETNLVSVGRQRRPHVRKIPIKQQHQQQPQQRTNYNNNKNHHQQSFERKKVSFDPIPMTYVDMYPSLVLKNLIQPRNPLQVHEPLPWWFKPDLHCAFHQGPPGHDIENFYLLKYEVQKLVKSGMVSFEDRAPNVKANSLPPHGNASVNMVDGCPGEFKIYDVRYIRISLVAMQKDICLVSESEHDHDGVVICSMNPRGCVIVKRDIQRLMDEGLIQIFHNINNVNRSVSPLVIRLADPVPYTSDKAMPYQYNATMIENGQEVPLPVADSVVNIADIAKVTRSDRVFSLVFLKVVEDVSVGKKAEIPAMNLVNDPMCQSGESSKLKTNDDDKVLRLIKRSEFNVVEQLLQTPSKIYVLSLLMNSEAYREAL</sequence>
<name>A0A9D4VIY8_PEA</name>
<dbReference type="Proteomes" id="UP001058974">
    <property type="component" value="Chromosome 7"/>
</dbReference>
<feature type="compositionally biased region" description="Basic and acidic residues" evidence="1">
    <location>
        <begin position="41"/>
        <end position="51"/>
    </location>
</feature>
<evidence type="ECO:0000256" key="1">
    <source>
        <dbReference type="SAM" id="MobiDB-lite"/>
    </source>
</evidence>
<protein>
    <submittedName>
        <fullName evidence="2">Uncharacterized protein</fullName>
    </submittedName>
</protein>
<evidence type="ECO:0000313" key="2">
    <source>
        <dbReference type="EMBL" id="KAI5384540.1"/>
    </source>
</evidence>
<dbReference type="EMBL" id="JAMSHJ010000007">
    <property type="protein sequence ID" value="KAI5384540.1"/>
    <property type="molecule type" value="Genomic_DNA"/>
</dbReference>
<keyword evidence="3" id="KW-1185">Reference proteome</keyword>
<dbReference type="PANTHER" id="PTHR32108:SF9">
    <property type="entry name" value="REVERSE TRANSCRIPTASE RNASE H-LIKE DOMAIN-CONTAINING PROTEIN"/>
    <property type="match status" value="1"/>
</dbReference>
<evidence type="ECO:0000313" key="3">
    <source>
        <dbReference type="Proteomes" id="UP001058974"/>
    </source>
</evidence>
<dbReference type="PANTHER" id="PTHR32108">
    <property type="entry name" value="DNA-DIRECTED RNA POLYMERASE SUBUNIT ALPHA"/>
    <property type="match status" value="1"/>
</dbReference>
<feature type="region of interest" description="Disordered" evidence="1">
    <location>
        <begin position="41"/>
        <end position="112"/>
    </location>
</feature>
<gene>
    <name evidence="2" type="ORF">KIW84_071516</name>
</gene>
<organism evidence="2 3">
    <name type="scientific">Pisum sativum</name>
    <name type="common">Garden pea</name>
    <name type="synonym">Lathyrus oleraceus</name>
    <dbReference type="NCBI Taxonomy" id="3888"/>
    <lineage>
        <taxon>Eukaryota</taxon>
        <taxon>Viridiplantae</taxon>
        <taxon>Streptophyta</taxon>
        <taxon>Embryophyta</taxon>
        <taxon>Tracheophyta</taxon>
        <taxon>Spermatophyta</taxon>
        <taxon>Magnoliopsida</taxon>
        <taxon>eudicotyledons</taxon>
        <taxon>Gunneridae</taxon>
        <taxon>Pentapetalae</taxon>
        <taxon>rosids</taxon>
        <taxon>fabids</taxon>
        <taxon>Fabales</taxon>
        <taxon>Fabaceae</taxon>
        <taxon>Papilionoideae</taxon>
        <taxon>50 kb inversion clade</taxon>
        <taxon>NPAAA clade</taxon>
        <taxon>Hologalegina</taxon>
        <taxon>IRL clade</taxon>
        <taxon>Fabeae</taxon>
        <taxon>Lathyrus</taxon>
    </lineage>
</organism>